<dbReference type="GO" id="GO:0005524">
    <property type="term" value="F:ATP binding"/>
    <property type="evidence" value="ECO:0007669"/>
    <property type="project" value="UniProtKB-UniRule"/>
</dbReference>
<organism evidence="8 9">
    <name type="scientific">Streptomyces lonarensis</name>
    <dbReference type="NCBI Taxonomy" id="700599"/>
    <lineage>
        <taxon>Bacteria</taxon>
        <taxon>Bacillati</taxon>
        <taxon>Actinomycetota</taxon>
        <taxon>Actinomycetes</taxon>
        <taxon>Kitasatosporales</taxon>
        <taxon>Streptomycetaceae</taxon>
        <taxon>Streptomyces</taxon>
    </lineage>
</organism>
<dbReference type="InterPro" id="IPR008271">
    <property type="entry name" value="Ser/Thr_kinase_AS"/>
</dbReference>
<name>A0A7X6I1K8_9ACTN</name>
<dbReference type="Gene3D" id="3.30.200.20">
    <property type="entry name" value="Phosphorylase Kinase, domain 1"/>
    <property type="match status" value="1"/>
</dbReference>
<feature type="region of interest" description="Disordered" evidence="6">
    <location>
        <begin position="307"/>
        <end position="334"/>
    </location>
</feature>
<feature type="non-terminal residue" evidence="8">
    <location>
        <position position="334"/>
    </location>
</feature>
<dbReference type="Gene3D" id="1.10.510.10">
    <property type="entry name" value="Transferase(Phosphotransferase) domain 1"/>
    <property type="match status" value="1"/>
</dbReference>
<evidence type="ECO:0000256" key="1">
    <source>
        <dbReference type="ARBA" id="ARBA00022679"/>
    </source>
</evidence>
<dbReference type="InterPro" id="IPR011009">
    <property type="entry name" value="Kinase-like_dom_sf"/>
</dbReference>
<protein>
    <submittedName>
        <fullName evidence="8">Serine/threonine protein kinase</fullName>
    </submittedName>
</protein>
<keyword evidence="9" id="KW-1185">Reference proteome</keyword>
<keyword evidence="1" id="KW-0808">Transferase</keyword>
<proteinExistence type="predicted"/>
<evidence type="ECO:0000256" key="4">
    <source>
        <dbReference type="ARBA" id="ARBA00022840"/>
    </source>
</evidence>
<dbReference type="Pfam" id="PF00069">
    <property type="entry name" value="Pkinase"/>
    <property type="match status" value="1"/>
</dbReference>
<dbReference type="InterPro" id="IPR000719">
    <property type="entry name" value="Prot_kinase_dom"/>
</dbReference>
<feature type="domain" description="Protein kinase" evidence="7">
    <location>
        <begin position="15"/>
        <end position="274"/>
    </location>
</feature>
<keyword evidence="2 5" id="KW-0547">Nucleotide-binding</keyword>
<dbReference type="PROSITE" id="PS50011">
    <property type="entry name" value="PROTEIN_KINASE_DOM"/>
    <property type="match status" value="1"/>
</dbReference>
<dbReference type="Proteomes" id="UP000578686">
    <property type="component" value="Unassembled WGS sequence"/>
</dbReference>
<dbReference type="PANTHER" id="PTHR43289">
    <property type="entry name" value="MITOGEN-ACTIVATED PROTEIN KINASE KINASE KINASE 20-RELATED"/>
    <property type="match status" value="1"/>
</dbReference>
<accession>A0A7X6I1K8</accession>
<dbReference type="AlphaFoldDB" id="A0A7X6I1K8"/>
<feature type="binding site" evidence="5">
    <location>
        <position position="43"/>
    </location>
    <ligand>
        <name>ATP</name>
        <dbReference type="ChEBI" id="CHEBI:30616"/>
    </ligand>
</feature>
<dbReference type="PROSITE" id="PS00107">
    <property type="entry name" value="PROTEIN_KINASE_ATP"/>
    <property type="match status" value="1"/>
</dbReference>
<keyword evidence="4 5" id="KW-0067">ATP-binding</keyword>
<evidence type="ECO:0000313" key="8">
    <source>
        <dbReference type="EMBL" id="NJQ08459.1"/>
    </source>
</evidence>
<dbReference type="PROSITE" id="PS00108">
    <property type="entry name" value="PROTEIN_KINASE_ST"/>
    <property type="match status" value="1"/>
</dbReference>
<evidence type="ECO:0000256" key="3">
    <source>
        <dbReference type="ARBA" id="ARBA00022777"/>
    </source>
</evidence>
<reference evidence="8 9" key="1">
    <citation type="submission" date="2020-03" db="EMBL/GenBank/DDBJ databases">
        <title>Draft genome of Streptomyces sp. ventii, isolated from the Axial Seamount in the Pacific Ocean, and resequencing of the two type strains Streptomyces lonarensis strain NCL 716 and Streptomyces bohaiensis strain 11A07.</title>
        <authorList>
            <person name="Loughran R.M."/>
            <person name="Pfannmuller K.M."/>
            <person name="Wasson B.J."/>
            <person name="Deadmond M.C."/>
            <person name="Paddock B.E."/>
            <person name="Koyack M.J."/>
            <person name="Gallegos D.A."/>
            <person name="Mitchell E.A."/>
            <person name="Ushijima B."/>
            <person name="Saw J.H."/>
            <person name="Mcphail K.L."/>
            <person name="Videau P."/>
        </authorList>
    </citation>
    <scope>NUCLEOTIDE SEQUENCE [LARGE SCALE GENOMIC DNA]</scope>
    <source>
        <strain evidence="8 9">NCL716</strain>
    </source>
</reference>
<dbReference type="RefSeq" id="WP_167974346.1">
    <property type="nucleotide sequence ID" value="NZ_JAAVJD010000312.1"/>
</dbReference>
<evidence type="ECO:0000313" key="9">
    <source>
        <dbReference type="Proteomes" id="UP000578686"/>
    </source>
</evidence>
<dbReference type="EMBL" id="JAAVJD010000312">
    <property type="protein sequence ID" value="NJQ08459.1"/>
    <property type="molecule type" value="Genomic_DNA"/>
</dbReference>
<dbReference type="InterPro" id="IPR017441">
    <property type="entry name" value="Protein_kinase_ATP_BS"/>
</dbReference>
<evidence type="ECO:0000256" key="2">
    <source>
        <dbReference type="ARBA" id="ARBA00022741"/>
    </source>
</evidence>
<evidence type="ECO:0000259" key="7">
    <source>
        <dbReference type="PROSITE" id="PS50011"/>
    </source>
</evidence>
<gene>
    <name evidence="8" type="ORF">HCN56_23500</name>
</gene>
<keyword evidence="3 8" id="KW-0418">Kinase</keyword>
<dbReference type="CDD" id="cd14014">
    <property type="entry name" value="STKc_PknB_like"/>
    <property type="match status" value="1"/>
</dbReference>
<evidence type="ECO:0000256" key="6">
    <source>
        <dbReference type="SAM" id="MobiDB-lite"/>
    </source>
</evidence>
<sequence>MEPLRPDDPRTVGDYRLLRRIGSGGMGRVYLGRNTRGRTVAVKIVHPHYAEDEPFRTRFAREVAAARRVGGDWTAPVLDADPDAEVPWVATGYVAGPDLQRVVTDEGPLPASTARALAAGLAEALAAVHGLGLVHRDVKPSNVMLTLDGPRLIDFGIARASDAGGTLTETGVYVGSPGYMAPEQLLHGDTGAASDVFALGSVLVFATTGHPPFPGDTPAHVLYRIAYETPELADVPDELRPVVERCLAKTAAERPDPARLAAELSDGAGAASLFTRGDGWLPPSVVAGVSRRAVELLDLEAESAGLPLPARGPAARADSAAPAPHSSGAATGTG</sequence>
<evidence type="ECO:0000256" key="5">
    <source>
        <dbReference type="PROSITE-ProRule" id="PRU10141"/>
    </source>
</evidence>
<keyword evidence="8" id="KW-0723">Serine/threonine-protein kinase</keyword>
<dbReference type="PANTHER" id="PTHR43289:SF34">
    <property type="entry name" value="SERINE_THREONINE-PROTEIN KINASE YBDM-RELATED"/>
    <property type="match status" value="1"/>
</dbReference>
<dbReference type="GO" id="GO:0004674">
    <property type="term" value="F:protein serine/threonine kinase activity"/>
    <property type="evidence" value="ECO:0007669"/>
    <property type="project" value="UniProtKB-KW"/>
</dbReference>
<comment type="caution">
    <text evidence="8">The sequence shown here is derived from an EMBL/GenBank/DDBJ whole genome shotgun (WGS) entry which is preliminary data.</text>
</comment>
<dbReference type="SUPFAM" id="SSF56112">
    <property type="entry name" value="Protein kinase-like (PK-like)"/>
    <property type="match status" value="1"/>
</dbReference>
<dbReference type="SMART" id="SM00220">
    <property type="entry name" value="S_TKc"/>
    <property type="match status" value="1"/>
</dbReference>